<evidence type="ECO:0000259" key="5">
    <source>
        <dbReference type="Pfam" id="PF17998"/>
    </source>
</evidence>
<dbReference type="Proteomes" id="UP000095647">
    <property type="component" value="Unassembled WGS sequence"/>
</dbReference>
<reference evidence="6 7" key="1">
    <citation type="submission" date="2015-09" db="EMBL/GenBank/DDBJ databases">
        <authorList>
            <consortium name="Pathogen Informatics"/>
        </authorList>
    </citation>
    <scope>NUCLEOTIDE SEQUENCE [LARGE SCALE GENOMIC DNA]</scope>
    <source>
        <strain evidence="6 7">2789STDY5608824</strain>
    </source>
</reference>
<evidence type="ECO:0000256" key="2">
    <source>
        <dbReference type="SAM" id="Phobius"/>
    </source>
</evidence>
<keyword evidence="2" id="KW-0472">Membrane</keyword>
<proteinExistence type="predicted"/>
<feature type="domain" description="Cell surface antigen C-terminal" evidence="4">
    <location>
        <begin position="907"/>
        <end position="1077"/>
    </location>
</feature>
<feature type="region of interest" description="Disordered" evidence="1">
    <location>
        <begin position="1186"/>
        <end position="1249"/>
    </location>
</feature>
<evidence type="ECO:0000313" key="7">
    <source>
        <dbReference type="Proteomes" id="UP000095647"/>
    </source>
</evidence>
<dbReference type="EMBL" id="CYYI01000001">
    <property type="protein sequence ID" value="CUN39878.1"/>
    <property type="molecule type" value="Genomic_DNA"/>
</dbReference>
<dbReference type="Gene3D" id="2.60.40.740">
    <property type="match status" value="3"/>
</dbReference>
<dbReference type="Pfam" id="PF16364">
    <property type="entry name" value="Antigen_C"/>
    <property type="match status" value="1"/>
</dbReference>
<sequence>MGSTNKNKKWGKAALAAMVAAATLCTPVAGAFAADGGGGSGTGTGTGDGAAGGEGQISWVYKDSFGAPTRENVKAAMQAAGVKSMDGAESNGAIDEAVTNANNECVARAKASGNQNPECRLVSVGFVHTPGKSGDWYTGANGGFNAKKWADAYKAAGISGTTYYYQGVGYKTTDNFSDGQTNIDSLAAREMAKAPRSVVAIVLDQDEPPVDTPPVPPTKHITEGVSADSMTNTTTIESKTGRKGTKLDFKDTFDPHGQKYTVSNLKVTDKTANKDMTGSYTFNTANGATPSGNVLTATWNGGNLPDDHDFEFTFDVTVSTPETSKVEDKGHVFWQGVTKKQDQDTDSHEFPTWKPNPNKSWVKWDGKGWKLVTDPTKSNKTGADDNYFLDGDKVASAVNATVEKDLVPDQLKTFSIEDDYANADYLFDADGKSSIRVYEADADTAAQSSVDGIDAKGKDVTALYDITVEGTKVTAAAKASHLKELTGMTKAKQVTLLVPGVINMANGKGAAQVRKDMGVGEGDETSFCTAGKDGHELTNSGAEVVNNQSVSTNEPKICGYVPPVKKDVVSEASQGGDQDSVQGKVVFPGQKVEYQLTTQPKLPGNLAYDVTDVAVTDTFDAYLEPDKQTLEVRDLLTGKTISKKRYKTTWDDTDHAFRLSFDNEYVKANWGKGKNPSVLVRFEGTVSKDAPTDHKVGNQWGLTLNNSLTPSNKVYNEPPKLTPKKKDVSSKDRTVSIDGKTLLLGDTGNYILTLDAKDLSKDSTAYKVQRLGLVDDYDEEYLDIDQTKIEVLDSTGKDVTAKFNIQLKNGVAYVFAKTVDTEIPATGETVKGDPQPADLEEYSTRKLDATKDPSIDQDLLGQEYQVVLPYKVAKVQDGKVVKNKAIQITNDLSRETNEVSNPLKPINPAKDVTVKVGGESIDGKSVYLNRTFLYQLDSSIIPANRAYPQVDQWKIVDPLNTEYDQYTGQWAVYATRDLYAGGQVVAAKGDRIAGNGFDSSKFGGDLFTATADGNGQVTVEATDLYRQLVSTDIDHEAGWRAYIQCKRVKVGERIENQFTEIFNDKNLPSNIVWTRTPDMTPSIHIEKYDVASGEQAGDRDDVKDALKMAGDSQEIAFKITNTSKVDSSTGEGAWYLAKDLRMVDKTIAGEGEVVDLKYPDNWDTLVLKPGESTIITGTLKGVQAGGKHTNRVKVTGTPLVECPVTDQLGDQQPADGDQTGDSQSDGDGQSDTGTGTKTDGDADDTTGLKQVKVGDTTLCEDTTVESNTDDWNGYRESLAKTGATIAGILLAIVAFGAIGVALMGARRRTGAHSGR</sequence>
<dbReference type="InterPro" id="IPR026345">
    <property type="entry name" value="Adh_isopep-form_adh_dom"/>
</dbReference>
<evidence type="ECO:0000256" key="3">
    <source>
        <dbReference type="SAM" id="SignalP"/>
    </source>
</evidence>
<keyword evidence="2" id="KW-0812">Transmembrane</keyword>
<protein>
    <submittedName>
        <fullName evidence="6">LPXTG-motif cell wall anchor domain-containing protein</fullName>
    </submittedName>
</protein>
<organism evidence="6 7">
    <name type="scientific">Bifidobacterium adolescentis</name>
    <dbReference type="NCBI Taxonomy" id="1680"/>
    <lineage>
        <taxon>Bacteria</taxon>
        <taxon>Bacillati</taxon>
        <taxon>Actinomycetota</taxon>
        <taxon>Actinomycetes</taxon>
        <taxon>Bifidobacteriales</taxon>
        <taxon>Bifidobacteriaceae</taxon>
        <taxon>Bifidobacterium</taxon>
    </lineage>
</organism>
<dbReference type="RefSeq" id="WP_055680043.1">
    <property type="nucleotide sequence ID" value="NZ_CYYI01000001.1"/>
</dbReference>
<feature type="chain" id="PRO_5008014804" evidence="3">
    <location>
        <begin position="34"/>
        <end position="1315"/>
    </location>
</feature>
<evidence type="ECO:0000256" key="1">
    <source>
        <dbReference type="SAM" id="MobiDB-lite"/>
    </source>
</evidence>
<keyword evidence="3" id="KW-0732">Signal</keyword>
<gene>
    <name evidence="6" type="primary">asa1</name>
    <name evidence="6" type="ORF">ERS852382_00280</name>
</gene>
<feature type="transmembrane region" description="Helical" evidence="2">
    <location>
        <begin position="1285"/>
        <end position="1305"/>
    </location>
</feature>
<accession>A0A173WP59</accession>
<evidence type="ECO:0000259" key="4">
    <source>
        <dbReference type="Pfam" id="PF16364"/>
    </source>
</evidence>
<feature type="domain" description="Adhesin isopeptide-forming adherence" evidence="5">
    <location>
        <begin position="723"/>
        <end position="903"/>
    </location>
</feature>
<dbReference type="Pfam" id="PF17998">
    <property type="entry name" value="AgI_II_C2"/>
    <property type="match status" value="2"/>
</dbReference>
<feature type="compositionally biased region" description="Low complexity" evidence="1">
    <location>
        <begin position="1215"/>
        <end position="1237"/>
    </location>
</feature>
<name>A0A173WP59_BIFAD</name>
<feature type="domain" description="Adhesin isopeptide-forming adherence" evidence="5">
    <location>
        <begin position="572"/>
        <end position="717"/>
    </location>
</feature>
<keyword evidence="2" id="KW-1133">Transmembrane helix</keyword>
<feature type="signal peptide" evidence="3">
    <location>
        <begin position="1"/>
        <end position="33"/>
    </location>
</feature>
<dbReference type="NCBIfam" id="TIGR04228">
    <property type="entry name" value="isopep_sspB_C2"/>
    <property type="match status" value="1"/>
</dbReference>
<dbReference type="InterPro" id="IPR032300">
    <property type="entry name" value="Antigen_C"/>
</dbReference>
<evidence type="ECO:0000313" key="6">
    <source>
        <dbReference type="EMBL" id="CUN39878.1"/>
    </source>
</evidence>